<dbReference type="AlphaFoldDB" id="A0A848H907"/>
<organism evidence="3 4">
    <name type="scientific">Ramlibacter agri</name>
    <dbReference type="NCBI Taxonomy" id="2728837"/>
    <lineage>
        <taxon>Bacteria</taxon>
        <taxon>Pseudomonadati</taxon>
        <taxon>Pseudomonadota</taxon>
        <taxon>Betaproteobacteria</taxon>
        <taxon>Burkholderiales</taxon>
        <taxon>Comamonadaceae</taxon>
        <taxon>Ramlibacter</taxon>
    </lineage>
</organism>
<gene>
    <name evidence="3" type="ORF">HHL11_10285</name>
</gene>
<feature type="signal peptide" evidence="2">
    <location>
        <begin position="1"/>
        <end position="34"/>
    </location>
</feature>
<dbReference type="Proteomes" id="UP000541185">
    <property type="component" value="Unassembled WGS sequence"/>
</dbReference>
<keyword evidence="2" id="KW-0732">Signal</keyword>
<feature type="chain" id="PRO_5032360385" evidence="2">
    <location>
        <begin position="35"/>
        <end position="340"/>
    </location>
</feature>
<dbReference type="RefSeq" id="WP_169418295.1">
    <property type="nucleotide sequence ID" value="NZ_JABBFX010000001.1"/>
</dbReference>
<keyword evidence="4" id="KW-1185">Reference proteome</keyword>
<dbReference type="PANTHER" id="PTHR42928">
    <property type="entry name" value="TRICARBOXYLATE-BINDING PROTEIN"/>
    <property type="match status" value="1"/>
</dbReference>
<dbReference type="PANTHER" id="PTHR42928:SF5">
    <property type="entry name" value="BLR1237 PROTEIN"/>
    <property type="match status" value="1"/>
</dbReference>
<dbReference type="InterPro" id="IPR042100">
    <property type="entry name" value="Bug_dom1"/>
</dbReference>
<dbReference type="EMBL" id="JABBFX010000001">
    <property type="protein sequence ID" value="NML44138.1"/>
    <property type="molecule type" value="Genomic_DNA"/>
</dbReference>
<evidence type="ECO:0000256" key="2">
    <source>
        <dbReference type="SAM" id="SignalP"/>
    </source>
</evidence>
<dbReference type="Gene3D" id="3.40.190.10">
    <property type="entry name" value="Periplasmic binding protein-like II"/>
    <property type="match status" value="1"/>
</dbReference>
<dbReference type="InterPro" id="IPR005064">
    <property type="entry name" value="BUG"/>
</dbReference>
<evidence type="ECO:0000256" key="1">
    <source>
        <dbReference type="ARBA" id="ARBA00006987"/>
    </source>
</evidence>
<dbReference type="CDD" id="cd13578">
    <property type="entry name" value="PBP2_Bug27"/>
    <property type="match status" value="1"/>
</dbReference>
<dbReference type="Pfam" id="PF03401">
    <property type="entry name" value="TctC"/>
    <property type="match status" value="1"/>
</dbReference>
<sequence>MDTDLQVLRRRLLRGLVPALAFGLGLASGPAAHAQAQAQADWPNHPITLIVPFSAGGSLDGTTRLLAQKLGERLKQQVIVENVSGGGGEVGFIKTIQARPDGYTFLVAGDSPLNPAAPQGGPYYRHDVFKELQPVVLVNTAPMVLVAHPSLPANNLGELVALARKQPGKLTYATSGIGTLPHLATEMLKQQAQIHMVHIPYRGGSQIATDVAGHQVDLAMLIAASAAPFVQSKSLKPIAVTGAHRLPLMPDVPAAAETPGFKGFEVVSWAGIYAPAKTPPAIADRLAREVDAVMKTADVRDKLALQGAVAGGGTPAAFSAFVQQDRARINKVLQGISLKE</sequence>
<proteinExistence type="inferred from homology"/>
<accession>A0A848H907</accession>
<comment type="caution">
    <text evidence="3">The sequence shown here is derived from an EMBL/GenBank/DDBJ whole genome shotgun (WGS) entry which is preliminary data.</text>
</comment>
<dbReference type="PROSITE" id="PS51318">
    <property type="entry name" value="TAT"/>
    <property type="match status" value="1"/>
</dbReference>
<dbReference type="Gene3D" id="3.40.190.150">
    <property type="entry name" value="Bordetella uptake gene, domain 1"/>
    <property type="match status" value="1"/>
</dbReference>
<evidence type="ECO:0000313" key="3">
    <source>
        <dbReference type="EMBL" id="NML44138.1"/>
    </source>
</evidence>
<evidence type="ECO:0000313" key="4">
    <source>
        <dbReference type="Proteomes" id="UP000541185"/>
    </source>
</evidence>
<reference evidence="3 4" key="1">
    <citation type="submission" date="2020-04" db="EMBL/GenBank/DDBJ databases">
        <title>Ramlibacter sp. G-1-2-2 isolated from soil.</title>
        <authorList>
            <person name="Dahal R.H."/>
        </authorList>
    </citation>
    <scope>NUCLEOTIDE SEQUENCE [LARGE SCALE GENOMIC DNA]</scope>
    <source>
        <strain evidence="3 4">G-1-2-2</strain>
    </source>
</reference>
<comment type="similarity">
    <text evidence="1">Belongs to the UPF0065 (bug) family.</text>
</comment>
<name>A0A848H907_9BURK</name>
<dbReference type="SUPFAM" id="SSF53850">
    <property type="entry name" value="Periplasmic binding protein-like II"/>
    <property type="match status" value="1"/>
</dbReference>
<protein>
    <submittedName>
        <fullName evidence="3">Tripartite tricarboxylate transporter substrate binding protein</fullName>
    </submittedName>
</protein>
<dbReference type="PIRSF" id="PIRSF017082">
    <property type="entry name" value="YflP"/>
    <property type="match status" value="1"/>
</dbReference>
<dbReference type="InterPro" id="IPR006311">
    <property type="entry name" value="TAT_signal"/>
</dbReference>